<reference evidence="3 4" key="1">
    <citation type="submission" date="2015-05" db="EMBL/GenBank/DDBJ databases">
        <title>Distinctive expansion of gene families associated with plant cell wall degradation and secondary metabolism in the genomes of grapevine trunk pathogens.</title>
        <authorList>
            <person name="Lawrence D.P."/>
            <person name="Travadon R."/>
            <person name="Rolshausen P.E."/>
            <person name="Baumgartner K."/>
        </authorList>
    </citation>
    <scope>NUCLEOTIDE SEQUENCE [LARGE SCALE GENOMIC DNA]</scope>
    <source>
        <strain evidence="3">DA912</strain>
    </source>
</reference>
<reference evidence="3 4" key="2">
    <citation type="submission" date="2015-05" db="EMBL/GenBank/DDBJ databases">
        <authorList>
            <person name="Morales-Cruz A."/>
            <person name="Amrine K.C."/>
            <person name="Cantu D."/>
        </authorList>
    </citation>
    <scope>NUCLEOTIDE SEQUENCE [LARGE SCALE GENOMIC DNA]</scope>
    <source>
        <strain evidence="3">DA912</strain>
    </source>
</reference>
<keyword evidence="2" id="KW-0560">Oxidoreductase</keyword>
<comment type="caution">
    <text evidence="3">The sequence shown here is derived from an EMBL/GenBank/DDBJ whole genome shotgun (WGS) entry which is preliminary data.</text>
</comment>
<dbReference type="EMBL" id="LCUC01000144">
    <property type="protein sequence ID" value="KKY35892.1"/>
    <property type="molecule type" value="Genomic_DNA"/>
</dbReference>
<dbReference type="Proteomes" id="UP000034680">
    <property type="component" value="Unassembled WGS sequence"/>
</dbReference>
<dbReference type="SUPFAM" id="SSF51735">
    <property type="entry name" value="NAD(P)-binding Rossmann-fold domains"/>
    <property type="match status" value="1"/>
</dbReference>
<sequence>MSSSPVILIFGAGPNTGLATAKKFSKEGYKVAAVSRNPSEELKAATDLIVPADLADPKTVEAAFERVTKELGVPHVVVFSAFDGQITSATDPITVSTARLTESLTVNTISAYAAARLAIKGWAALPASAAKAFLFVGNMTNTQVFPEAHTLGIAKNATAYFIETAAEAYKRAGRDDYRFYYVDERLENGESVMTDIDGGAHALEFWKLAHELGAQSHWCWTFVKGDAAKGEAGRYVRNRAAADREYRLLSDFGMPELNNVPEGGLTYGEMIQMMGSGESSVKK</sequence>
<dbReference type="Gene3D" id="3.40.50.720">
    <property type="entry name" value="NAD(P)-binding Rossmann-like Domain"/>
    <property type="match status" value="1"/>
</dbReference>
<comment type="similarity">
    <text evidence="1">Belongs to the short-chain dehydrogenases/reductases (SDR) family.</text>
</comment>
<protein>
    <submittedName>
        <fullName evidence="3">Putative short chain type dehydrogenase</fullName>
    </submittedName>
</protein>
<dbReference type="OrthoDB" id="5336600at2759"/>
<dbReference type="PANTHER" id="PTHR43669:SF4">
    <property type="entry name" value="SHORT-CHAIN DEHYDROGENASE"/>
    <property type="match status" value="1"/>
</dbReference>
<dbReference type="PANTHER" id="PTHR43669">
    <property type="entry name" value="5-KETO-D-GLUCONATE 5-REDUCTASE"/>
    <property type="match status" value="1"/>
</dbReference>
<dbReference type="GO" id="GO:0016491">
    <property type="term" value="F:oxidoreductase activity"/>
    <property type="evidence" value="ECO:0007669"/>
    <property type="project" value="UniProtKB-KW"/>
</dbReference>
<dbReference type="InterPro" id="IPR002347">
    <property type="entry name" value="SDR_fam"/>
</dbReference>
<proteinExistence type="inferred from homology"/>
<name>A0A0G2FNH6_9PEZI</name>
<dbReference type="Pfam" id="PF13561">
    <property type="entry name" value="adh_short_C2"/>
    <property type="match status" value="1"/>
</dbReference>
<evidence type="ECO:0000256" key="2">
    <source>
        <dbReference type="ARBA" id="ARBA00023002"/>
    </source>
</evidence>
<gene>
    <name evidence="3" type="ORF">UCDDA912_g04165</name>
</gene>
<evidence type="ECO:0000313" key="4">
    <source>
        <dbReference type="Proteomes" id="UP000034680"/>
    </source>
</evidence>
<evidence type="ECO:0000256" key="1">
    <source>
        <dbReference type="ARBA" id="ARBA00006484"/>
    </source>
</evidence>
<dbReference type="AlphaFoldDB" id="A0A0G2FNH6"/>
<keyword evidence="4" id="KW-1185">Reference proteome</keyword>
<dbReference type="InterPro" id="IPR036291">
    <property type="entry name" value="NAD(P)-bd_dom_sf"/>
</dbReference>
<evidence type="ECO:0000313" key="3">
    <source>
        <dbReference type="EMBL" id="KKY35892.1"/>
    </source>
</evidence>
<dbReference type="STRING" id="1214573.A0A0G2FNH6"/>
<accession>A0A0G2FNH6</accession>
<organism evidence="3 4">
    <name type="scientific">Diaporthe ampelina</name>
    <dbReference type="NCBI Taxonomy" id="1214573"/>
    <lineage>
        <taxon>Eukaryota</taxon>
        <taxon>Fungi</taxon>
        <taxon>Dikarya</taxon>
        <taxon>Ascomycota</taxon>
        <taxon>Pezizomycotina</taxon>
        <taxon>Sordariomycetes</taxon>
        <taxon>Sordariomycetidae</taxon>
        <taxon>Diaporthales</taxon>
        <taxon>Diaporthaceae</taxon>
        <taxon>Diaporthe</taxon>
    </lineage>
</organism>